<dbReference type="EMBL" id="MPSH01000048">
    <property type="protein sequence ID" value="PNH27290.1"/>
    <property type="molecule type" value="Genomic_DNA"/>
</dbReference>
<reference evidence="1 2" key="1">
    <citation type="submission" date="2017-12" db="EMBL/GenBank/DDBJ databases">
        <title>Comparative genomics yields insights into virulence evolution of Verticillium dahliae.</title>
        <authorList>
            <person name="Fan R."/>
            <person name="Armitage A.D."/>
            <person name="Cascant-Lopez E."/>
            <person name="Sobczyk M."/>
            <person name="Cockerton H.M."/>
            <person name="Harrison R.J."/>
        </authorList>
    </citation>
    <scope>NUCLEOTIDE SEQUENCE [LARGE SCALE GENOMIC DNA]</scope>
    <source>
        <strain evidence="1 2">12008</strain>
    </source>
</reference>
<gene>
    <name evidence="1" type="ORF">BJF96_g9395</name>
</gene>
<sequence length="139" mass="14659">MPACLMVVNSDVRALATLPLEESMVVSEALGVDPDRHRPVRGWDDIEGADGGCGIGDGFLERDGELGGTEEAPVLFVGAVEADLDVAHAGDHAVDVVVAGEGDQCRARSAVSPMACIHGGEENQEEHQTARDFHLLEML</sequence>
<dbReference type="Proteomes" id="UP000236305">
    <property type="component" value="Unassembled WGS sequence"/>
</dbReference>
<comment type="caution">
    <text evidence="1">The sequence shown here is derived from an EMBL/GenBank/DDBJ whole genome shotgun (WGS) entry which is preliminary data.</text>
</comment>
<protein>
    <submittedName>
        <fullName evidence="1">Uncharacterized protein</fullName>
    </submittedName>
</protein>
<name>A0AA45AHM4_VERDA</name>
<dbReference type="AlphaFoldDB" id="A0AA45AHM4"/>
<evidence type="ECO:0000313" key="2">
    <source>
        <dbReference type="Proteomes" id="UP000236305"/>
    </source>
</evidence>
<accession>A0AA45AHM4</accession>
<proteinExistence type="predicted"/>
<organism evidence="1 2">
    <name type="scientific">Verticillium dahliae</name>
    <name type="common">Verticillium wilt</name>
    <dbReference type="NCBI Taxonomy" id="27337"/>
    <lineage>
        <taxon>Eukaryota</taxon>
        <taxon>Fungi</taxon>
        <taxon>Dikarya</taxon>
        <taxon>Ascomycota</taxon>
        <taxon>Pezizomycotina</taxon>
        <taxon>Sordariomycetes</taxon>
        <taxon>Hypocreomycetidae</taxon>
        <taxon>Glomerellales</taxon>
        <taxon>Plectosphaerellaceae</taxon>
        <taxon>Verticillium</taxon>
    </lineage>
</organism>
<evidence type="ECO:0000313" key="1">
    <source>
        <dbReference type="EMBL" id="PNH27290.1"/>
    </source>
</evidence>